<protein>
    <submittedName>
        <fullName evidence="1">Uncharacterized protein</fullName>
    </submittedName>
</protein>
<gene>
    <name evidence="1" type="ORF">INT44_004449</name>
</gene>
<sequence>MRLLGSARLDITFSMMEPVATGISCSASERTGVSEAIEHNDMPVRIPVQITYVFFLVPADGISDNRIDRLGVLNQVNFARARMLLLM</sequence>
<proteinExistence type="predicted"/>
<keyword evidence="2" id="KW-1185">Reference proteome</keyword>
<evidence type="ECO:0000313" key="2">
    <source>
        <dbReference type="Proteomes" id="UP000612746"/>
    </source>
</evidence>
<comment type="caution">
    <text evidence="1">The sequence shown here is derived from an EMBL/GenBank/DDBJ whole genome shotgun (WGS) entry which is preliminary data.</text>
</comment>
<dbReference type="AlphaFoldDB" id="A0A8H7UPH7"/>
<accession>A0A8H7UPH7</accession>
<dbReference type="EMBL" id="JAEPRA010000001">
    <property type="protein sequence ID" value="KAG2189307.1"/>
    <property type="molecule type" value="Genomic_DNA"/>
</dbReference>
<evidence type="ECO:0000313" key="1">
    <source>
        <dbReference type="EMBL" id="KAG2189307.1"/>
    </source>
</evidence>
<dbReference type="Proteomes" id="UP000612746">
    <property type="component" value="Unassembled WGS sequence"/>
</dbReference>
<reference evidence="1" key="1">
    <citation type="submission" date="2020-12" db="EMBL/GenBank/DDBJ databases">
        <title>Metabolic potential, ecology and presence of endohyphal bacteria is reflected in genomic diversity of Mucoromycotina.</title>
        <authorList>
            <person name="Muszewska A."/>
            <person name="Okrasinska A."/>
            <person name="Steczkiewicz K."/>
            <person name="Drgas O."/>
            <person name="Orlowska M."/>
            <person name="Perlinska-Lenart U."/>
            <person name="Aleksandrzak-Piekarczyk T."/>
            <person name="Szatraj K."/>
            <person name="Zielenkiewicz U."/>
            <person name="Pilsyk S."/>
            <person name="Malc E."/>
            <person name="Mieczkowski P."/>
            <person name="Kruszewska J.S."/>
            <person name="Biernat P."/>
            <person name="Pawlowska J."/>
        </authorList>
    </citation>
    <scope>NUCLEOTIDE SEQUENCE</scope>
    <source>
        <strain evidence="1">WA0000051536</strain>
    </source>
</reference>
<organism evidence="1 2">
    <name type="scientific">Umbelopsis vinacea</name>
    <dbReference type="NCBI Taxonomy" id="44442"/>
    <lineage>
        <taxon>Eukaryota</taxon>
        <taxon>Fungi</taxon>
        <taxon>Fungi incertae sedis</taxon>
        <taxon>Mucoromycota</taxon>
        <taxon>Mucoromycotina</taxon>
        <taxon>Umbelopsidomycetes</taxon>
        <taxon>Umbelopsidales</taxon>
        <taxon>Umbelopsidaceae</taxon>
        <taxon>Umbelopsis</taxon>
    </lineage>
</organism>
<name>A0A8H7UPH7_9FUNG</name>